<protein>
    <submittedName>
        <fullName evidence="6">Putative LysR-family transcriptional regulator</fullName>
    </submittedName>
</protein>
<dbReference type="OrthoDB" id="8479870at2"/>
<dbReference type="InterPro" id="IPR000847">
    <property type="entry name" value="LysR_HTH_N"/>
</dbReference>
<evidence type="ECO:0000313" key="6">
    <source>
        <dbReference type="EMBL" id="ARO13805.1"/>
    </source>
</evidence>
<dbReference type="InterPro" id="IPR036388">
    <property type="entry name" value="WH-like_DNA-bd_sf"/>
</dbReference>
<gene>
    <name evidence="6" type="ORF">BVG79_00451</name>
</gene>
<feature type="domain" description="HTH lysR-type" evidence="5">
    <location>
        <begin position="4"/>
        <end position="61"/>
    </location>
</feature>
<evidence type="ECO:0000256" key="1">
    <source>
        <dbReference type="ARBA" id="ARBA00009437"/>
    </source>
</evidence>
<dbReference type="Pfam" id="PF03466">
    <property type="entry name" value="LysR_substrate"/>
    <property type="match status" value="1"/>
</dbReference>
<evidence type="ECO:0000313" key="7">
    <source>
        <dbReference type="Proteomes" id="UP000242447"/>
    </source>
</evidence>
<dbReference type="GO" id="GO:0010628">
    <property type="term" value="P:positive regulation of gene expression"/>
    <property type="evidence" value="ECO:0007669"/>
    <property type="project" value="TreeGrafter"/>
</dbReference>
<dbReference type="SUPFAM" id="SSF46785">
    <property type="entry name" value="Winged helix' DNA-binding domain"/>
    <property type="match status" value="1"/>
</dbReference>
<reference evidence="6 7" key="1">
    <citation type="submission" date="2017-02" db="EMBL/GenBank/DDBJ databases">
        <title>Ketogulonicigenium robustum SPU B003 Genome sequencing and assembly.</title>
        <authorList>
            <person name="Li Y."/>
            <person name="Liu L."/>
            <person name="Wang C."/>
            <person name="Zhang M."/>
            <person name="Zhang T."/>
            <person name="Zhang Y."/>
        </authorList>
    </citation>
    <scope>NUCLEOTIDE SEQUENCE [LARGE SCALE GENOMIC DNA]</scope>
    <source>
        <strain evidence="6 7">SPU_B003</strain>
    </source>
</reference>
<dbReference type="Gene3D" id="3.40.190.290">
    <property type="match status" value="1"/>
</dbReference>
<keyword evidence="7" id="KW-1185">Reference proteome</keyword>
<dbReference type="RefSeq" id="WP_085785459.1">
    <property type="nucleotide sequence ID" value="NZ_CP019937.1"/>
</dbReference>
<evidence type="ECO:0000259" key="5">
    <source>
        <dbReference type="PROSITE" id="PS50931"/>
    </source>
</evidence>
<organism evidence="6 7">
    <name type="scientific">Ketogulonicigenium robustum</name>
    <dbReference type="NCBI Taxonomy" id="92947"/>
    <lineage>
        <taxon>Bacteria</taxon>
        <taxon>Pseudomonadati</taxon>
        <taxon>Pseudomonadota</taxon>
        <taxon>Alphaproteobacteria</taxon>
        <taxon>Rhodobacterales</taxon>
        <taxon>Roseobacteraceae</taxon>
        <taxon>Ketogulonicigenium</taxon>
    </lineage>
</organism>
<keyword evidence="4" id="KW-0804">Transcription</keyword>
<evidence type="ECO:0000256" key="2">
    <source>
        <dbReference type="ARBA" id="ARBA00023015"/>
    </source>
</evidence>
<dbReference type="EMBL" id="CP019937">
    <property type="protein sequence ID" value="ARO13805.1"/>
    <property type="molecule type" value="Genomic_DNA"/>
</dbReference>
<evidence type="ECO:0000256" key="4">
    <source>
        <dbReference type="ARBA" id="ARBA00023163"/>
    </source>
</evidence>
<dbReference type="InterPro" id="IPR005119">
    <property type="entry name" value="LysR_subst-bd"/>
</dbReference>
<evidence type="ECO:0000256" key="3">
    <source>
        <dbReference type="ARBA" id="ARBA00023125"/>
    </source>
</evidence>
<dbReference type="PANTHER" id="PTHR30427">
    <property type="entry name" value="TRANSCRIPTIONAL ACTIVATOR PROTEIN LYSR"/>
    <property type="match status" value="1"/>
</dbReference>
<dbReference type="Pfam" id="PF00126">
    <property type="entry name" value="HTH_1"/>
    <property type="match status" value="1"/>
</dbReference>
<keyword evidence="3" id="KW-0238">DNA-binding</keyword>
<dbReference type="KEGG" id="kro:BVG79_00451"/>
<accession>A0A1W6NX62</accession>
<dbReference type="PANTHER" id="PTHR30427:SF1">
    <property type="entry name" value="TRANSCRIPTIONAL ACTIVATOR PROTEIN LYSR"/>
    <property type="match status" value="1"/>
</dbReference>
<dbReference type="PROSITE" id="PS50931">
    <property type="entry name" value="HTH_LYSR"/>
    <property type="match status" value="1"/>
</dbReference>
<dbReference type="AlphaFoldDB" id="A0A1W6NX62"/>
<comment type="similarity">
    <text evidence="1">Belongs to the LysR transcriptional regulatory family.</text>
</comment>
<dbReference type="InterPro" id="IPR036390">
    <property type="entry name" value="WH_DNA-bd_sf"/>
</dbReference>
<dbReference type="GO" id="GO:0003700">
    <property type="term" value="F:DNA-binding transcription factor activity"/>
    <property type="evidence" value="ECO:0007669"/>
    <property type="project" value="InterPro"/>
</dbReference>
<dbReference type="Gene3D" id="1.10.10.10">
    <property type="entry name" value="Winged helix-like DNA-binding domain superfamily/Winged helix DNA-binding domain"/>
    <property type="match status" value="1"/>
</dbReference>
<proteinExistence type="inferred from homology"/>
<dbReference type="STRING" id="92947.BVG79_00451"/>
<dbReference type="Proteomes" id="UP000242447">
    <property type="component" value="Chromosome"/>
</dbReference>
<keyword evidence="2" id="KW-0805">Transcription regulation</keyword>
<sequence length="300" mass="33050">MKQLTLQRIQVFCAVYQYGLLSVAARQLGISQPTASRHLRDFEASLKVPLFELRRGKLHPTREADKLFDESKTLSDSLTRLERHVSRMSDGSETRLSVATISLVAHTHMAYAMEEVLQHVPALKVSVTISLAEQQIALIREERIDLGIVAGLPEAHGLAAHRIGWFDLVALVPDEHPASNTTTLALETLGPDLPFMAMAPRGPIGAKILDAISRHGIVPDDRVSSYSLDALPHLARMRGAATIVDPFTAKNMPVPGMRVLPLREPLSIDLNVLSLAPLKEASPQMHFVHAMERALELFKP</sequence>
<dbReference type="GO" id="GO:0043565">
    <property type="term" value="F:sequence-specific DNA binding"/>
    <property type="evidence" value="ECO:0007669"/>
    <property type="project" value="TreeGrafter"/>
</dbReference>
<name>A0A1W6NX62_9RHOB</name>
<dbReference type="SUPFAM" id="SSF53850">
    <property type="entry name" value="Periplasmic binding protein-like II"/>
    <property type="match status" value="1"/>
</dbReference>
<dbReference type="CDD" id="cd05466">
    <property type="entry name" value="PBP2_LTTR_substrate"/>
    <property type="match status" value="1"/>
</dbReference>